<dbReference type="InterPro" id="IPR011333">
    <property type="entry name" value="SKP1/BTB/POZ_sf"/>
</dbReference>
<evidence type="ECO:0000259" key="1">
    <source>
        <dbReference type="PROSITE" id="PS50097"/>
    </source>
</evidence>
<dbReference type="PROSITE" id="PS50097">
    <property type="entry name" value="BTB"/>
    <property type="match status" value="1"/>
</dbReference>
<dbReference type="AlphaFoldDB" id="A0A6A5QKJ1"/>
<evidence type="ECO:0000313" key="3">
    <source>
        <dbReference type="Proteomes" id="UP000800096"/>
    </source>
</evidence>
<dbReference type="Gene3D" id="3.30.710.10">
    <property type="entry name" value="Potassium Channel Kv1.1, Chain A"/>
    <property type="match status" value="1"/>
</dbReference>
<dbReference type="CDD" id="cd18186">
    <property type="entry name" value="BTB_POZ_ZBTB_KLHL-like"/>
    <property type="match status" value="1"/>
</dbReference>
<feature type="domain" description="BTB" evidence="1">
    <location>
        <begin position="23"/>
        <end position="87"/>
    </location>
</feature>
<dbReference type="PANTHER" id="PTHR47843">
    <property type="entry name" value="BTB DOMAIN-CONTAINING PROTEIN-RELATED"/>
    <property type="match status" value="1"/>
</dbReference>
<dbReference type="Pfam" id="PF00651">
    <property type="entry name" value="BTB"/>
    <property type="match status" value="1"/>
</dbReference>
<sequence>MAEEASRQLLEDAKRYLGANEFSDLDITCDDHIYRVHKLILCTRSQFFANALKFPGKELEQGRIELPHDEPAIIKLMIDYIYVAEYEPLLPRDISKITAGDARPKHSCRSGHMACPNYGASRLVCHHHTCGISCAFTCKDFVCDTCYPPPIIIPGPPSQLLTHAKLYEIGDKYQVSGLKELSKFKFELACARYWDDGMFAEAAHHAFSTTPEDDKGLRRIVCKTISEHMGLLKKEDVVGLMTEFNGLAFGLLMEKAEKNGWLN</sequence>
<keyword evidence="3" id="KW-1185">Reference proteome</keyword>
<dbReference type="InterPro" id="IPR000210">
    <property type="entry name" value="BTB/POZ_dom"/>
</dbReference>
<dbReference type="Proteomes" id="UP000800096">
    <property type="component" value="Unassembled WGS sequence"/>
</dbReference>
<organism evidence="2 3">
    <name type="scientific">Ampelomyces quisqualis</name>
    <name type="common">Powdery mildew agent</name>
    <dbReference type="NCBI Taxonomy" id="50730"/>
    <lineage>
        <taxon>Eukaryota</taxon>
        <taxon>Fungi</taxon>
        <taxon>Dikarya</taxon>
        <taxon>Ascomycota</taxon>
        <taxon>Pezizomycotina</taxon>
        <taxon>Dothideomycetes</taxon>
        <taxon>Pleosporomycetidae</taxon>
        <taxon>Pleosporales</taxon>
        <taxon>Pleosporineae</taxon>
        <taxon>Phaeosphaeriaceae</taxon>
        <taxon>Ampelomyces</taxon>
    </lineage>
</organism>
<evidence type="ECO:0000313" key="2">
    <source>
        <dbReference type="EMBL" id="KAF1915939.1"/>
    </source>
</evidence>
<reference evidence="2" key="1">
    <citation type="journal article" date="2020" name="Stud. Mycol.">
        <title>101 Dothideomycetes genomes: a test case for predicting lifestyles and emergence of pathogens.</title>
        <authorList>
            <person name="Haridas S."/>
            <person name="Albert R."/>
            <person name="Binder M."/>
            <person name="Bloem J."/>
            <person name="Labutti K."/>
            <person name="Salamov A."/>
            <person name="Andreopoulos B."/>
            <person name="Baker S."/>
            <person name="Barry K."/>
            <person name="Bills G."/>
            <person name="Bluhm B."/>
            <person name="Cannon C."/>
            <person name="Castanera R."/>
            <person name="Culley D."/>
            <person name="Daum C."/>
            <person name="Ezra D."/>
            <person name="Gonzalez J."/>
            <person name="Henrissat B."/>
            <person name="Kuo A."/>
            <person name="Liang C."/>
            <person name="Lipzen A."/>
            <person name="Lutzoni F."/>
            <person name="Magnuson J."/>
            <person name="Mondo S."/>
            <person name="Nolan M."/>
            <person name="Ohm R."/>
            <person name="Pangilinan J."/>
            <person name="Park H.-J."/>
            <person name="Ramirez L."/>
            <person name="Alfaro M."/>
            <person name="Sun H."/>
            <person name="Tritt A."/>
            <person name="Yoshinaga Y."/>
            <person name="Zwiers L.-H."/>
            <person name="Turgeon B."/>
            <person name="Goodwin S."/>
            <person name="Spatafora J."/>
            <person name="Crous P."/>
            <person name="Grigoriev I."/>
        </authorList>
    </citation>
    <scope>NUCLEOTIDE SEQUENCE</scope>
    <source>
        <strain evidence="2">HMLAC05119</strain>
    </source>
</reference>
<gene>
    <name evidence="2" type="ORF">BDU57DRAFT_529117</name>
</gene>
<proteinExistence type="predicted"/>
<name>A0A6A5QKJ1_AMPQU</name>
<dbReference type="OrthoDB" id="6359816at2759"/>
<dbReference type="EMBL" id="ML979135">
    <property type="protein sequence ID" value="KAF1915939.1"/>
    <property type="molecule type" value="Genomic_DNA"/>
</dbReference>
<dbReference type="SUPFAM" id="SSF54695">
    <property type="entry name" value="POZ domain"/>
    <property type="match status" value="1"/>
</dbReference>
<protein>
    <recommendedName>
        <fullName evidence="1">BTB domain-containing protein</fullName>
    </recommendedName>
</protein>
<dbReference type="PANTHER" id="PTHR47843:SF5">
    <property type="entry name" value="BTB_POZ DOMAIN PROTEIN"/>
    <property type="match status" value="1"/>
</dbReference>
<accession>A0A6A5QKJ1</accession>